<keyword evidence="2" id="KW-0217">Developmental protein</keyword>
<dbReference type="SUPFAM" id="SSF51294">
    <property type="entry name" value="Hedgehog/intein (Hint) domain"/>
    <property type="match status" value="1"/>
</dbReference>
<organism evidence="9 11">
    <name type="scientific">Aplysia californica</name>
    <name type="common">California sea hare</name>
    <dbReference type="NCBI Taxonomy" id="6500"/>
    <lineage>
        <taxon>Eukaryota</taxon>
        <taxon>Metazoa</taxon>
        <taxon>Spiralia</taxon>
        <taxon>Lophotrochozoa</taxon>
        <taxon>Mollusca</taxon>
        <taxon>Gastropoda</taxon>
        <taxon>Heterobranchia</taxon>
        <taxon>Euthyneura</taxon>
        <taxon>Tectipleura</taxon>
        <taxon>Aplysiida</taxon>
        <taxon>Aplysioidea</taxon>
        <taxon>Aplysiidae</taxon>
        <taxon>Aplysia</taxon>
    </lineage>
</organism>
<protein>
    <submittedName>
        <fullName evidence="10 11">Uncharacterized protein LOC101845224 isoform X1</fullName>
    </submittedName>
</protein>
<reference evidence="10 11" key="1">
    <citation type="submission" date="2025-05" db="UniProtKB">
        <authorList>
            <consortium name="RefSeq"/>
        </authorList>
    </citation>
    <scope>IDENTIFICATION</scope>
</reference>
<name>A0ABM1VP06_APLCA</name>
<dbReference type="InterPro" id="IPR001767">
    <property type="entry name" value="Hedgehog_Hint"/>
</dbReference>
<sequence length="1141" mass="125590">MDTTIPYHAGLMLGRSVDMRSLQLGFFNSSQEFTPVAPEVNFTNNKFCFANSLKDVCDVLEVAPEYALKVKAGIIENETVSACMKSLGKRDTVCLIFRQTFLHKKEYVPQEFVPHLKKSEPDSPMKGTPGVMSSQSPESLIADAVMTEKSEMDQTSLKTSGDGDEADKEEANTLVTLDAAMADCSLEHIQPVVPESLEEGQTDSSAVHNSVDSSSVHSSVAGATALRGNDKDTHFVMAREIGNEQIIILRIASQNMENLLKVYEKLAHSLGSSHGQLDSTRIERLLKVAPKVDEKLSKRHYQDMKVDIEYCVLDELEVYPLSVSGMMKTIDTFSDKCVGWTEKCKENVRVTVDQRFMSVHLGDFKEEKSRFQAFKETFSGFAPFGTPSAVSQEKQPVMYTASSSAVDDDHDSFIVLDSAPSLFYTLRVTLRSYEDDLSPDGDKSFTSLALNQYPESTYSMFIDLFNAIGQCQTSVERILGFLSSSRFLLENRSDEANQVLKSIQGMHMAVQAAIQNLDFVNVPDDSSLKDITSANPVATVESYIENVTSKLPPGLDLDLLMVGKTGHGKSATGNSVLGQRKFKSSASGDSVTQKTSVGYADIDGRVIKVVDTPGVCDTGVSTEEGSFDLAIRSISDAIAHCPQGFNALLLIIRFGVRMTDEEKKAIALLKCVLGQDVVKSHCVCVITHGDNFKVEMRDQQTFEHWCRNQSGFLKSLFEECNYRCVLFNNMTQDQKEKKAQLIQLINKVDSFQGQGTRYTNSIFEFAQRERERIISEQKAPQVNEETMKDIQLILDYLNGMVANAGQAEIYEEELAALKARVDNLNNRVSEAEDDQLKGLVDTVFTLAGAVHAKMDEIADRSKPDSPDRCSDGTNCKSEDTSTPSSGVDPSSGTADGQGNGQAGNSNDDFDNCRRDLQLYYDTQVSPQNSVVNNQVADAVNENIQNDEEKKCFPGQALATFPDGMQVPVRQVKVGDLVLVRDAGGCLKYDEVYMFGHKDEGAVSEFVMLLTETKSVCVSSEHSVYCSRAGQEMCVAAGNVRVGDELLVLDASSARLVAEPVVSIGFEKKQGLFAPFTLSGSIVVDGTLMSCYVNSPAPATAHALLWPVRRLYKLSPWMLEFISGSSKQDTIPWWARAALRFL</sequence>
<dbReference type="InterPro" id="IPR006703">
    <property type="entry name" value="G_AIG1"/>
</dbReference>
<evidence type="ECO:0000313" key="9">
    <source>
        <dbReference type="Proteomes" id="UP000694888"/>
    </source>
</evidence>
<proteinExistence type="inferred from homology"/>
<evidence type="ECO:0000256" key="6">
    <source>
        <dbReference type="SAM" id="Coils"/>
    </source>
</evidence>
<dbReference type="PRINTS" id="PR00632">
    <property type="entry name" value="SONICHHOG"/>
</dbReference>
<dbReference type="PROSITE" id="PS51720">
    <property type="entry name" value="G_AIG1"/>
    <property type="match status" value="1"/>
</dbReference>
<keyword evidence="5" id="KW-0342">GTP-binding</keyword>
<dbReference type="GeneID" id="101845224"/>
<evidence type="ECO:0000259" key="8">
    <source>
        <dbReference type="PROSITE" id="PS51720"/>
    </source>
</evidence>
<comment type="similarity">
    <text evidence="1">Belongs to the TRAFAC class TrmE-Era-EngA-EngB-Septin-like GTPase superfamily. AIG1/Toc34/Toc159-like paraseptin GTPase family. IAN subfamily.</text>
</comment>
<feature type="compositionally biased region" description="Polar residues" evidence="7">
    <location>
        <begin position="871"/>
        <end position="894"/>
    </location>
</feature>
<evidence type="ECO:0000313" key="11">
    <source>
        <dbReference type="RefSeq" id="XP_035824148.1"/>
    </source>
</evidence>
<dbReference type="Pfam" id="PF01079">
    <property type="entry name" value="Hint"/>
    <property type="match status" value="1"/>
</dbReference>
<dbReference type="InterPro" id="IPR036844">
    <property type="entry name" value="Hint_dom_sf"/>
</dbReference>
<dbReference type="InterPro" id="IPR045058">
    <property type="entry name" value="GIMA/IAN/Toc"/>
</dbReference>
<dbReference type="RefSeq" id="XP_005092570.1">
    <property type="nucleotide sequence ID" value="XM_005092513.3"/>
</dbReference>
<feature type="coiled-coil region" evidence="6">
    <location>
        <begin position="807"/>
        <end position="834"/>
    </location>
</feature>
<dbReference type="PANTHER" id="PTHR10903">
    <property type="entry name" value="GTPASE, IMAP FAMILY MEMBER-RELATED"/>
    <property type="match status" value="1"/>
</dbReference>
<feature type="region of interest" description="Disordered" evidence="7">
    <location>
        <begin position="857"/>
        <end position="908"/>
    </location>
</feature>
<evidence type="ECO:0000313" key="10">
    <source>
        <dbReference type="RefSeq" id="XP_005092570.1"/>
    </source>
</evidence>
<feature type="compositionally biased region" description="Basic and acidic residues" evidence="7">
    <location>
        <begin position="857"/>
        <end position="870"/>
    </location>
</feature>
<dbReference type="InterPro" id="IPR003587">
    <property type="entry name" value="Hint_dom_N"/>
</dbReference>
<dbReference type="CDD" id="cd00081">
    <property type="entry name" value="Hint"/>
    <property type="match status" value="1"/>
</dbReference>
<keyword evidence="6" id="KW-0175">Coiled coil</keyword>
<feature type="region of interest" description="Disordered" evidence="7">
    <location>
        <begin position="197"/>
        <end position="217"/>
    </location>
</feature>
<dbReference type="Gene3D" id="2.170.16.10">
    <property type="entry name" value="Hedgehog/Intein (Hint) domain"/>
    <property type="match status" value="1"/>
</dbReference>
<keyword evidence="3" id="KW-0732">Signal</keyword>
<dbReference type="SMART" id="SM00306">
    <property type="entry name" value="HintN"/>
    <property type="match status" value="1"/>
</dbReference>
<feature type="compositionally biased region" description="Low complexity" evidence="7">
    <location>
        <begin position="203"/>
        <end position="217"/>
    </location>
</feature>
<evidence type="ECO:0000256" key="7">
    <source>
        <dbReference type="SAM" id="MobiDB-lite"/>
    </source>
</evidence>
<accession>A0ABM1VP06</accession>
<dbReference type="RefSeq" id="XP_035824148.1">
    <property type="nucleotide sequence ID" value="XM_035968255.1"/>
</dbReference>
<feature type="region of interest" description="Disordered" evidence="7">
    <location>
        <begin position="148"/>
        <end position="168"/>
    </location>
</feature>
<evidence type="ECO:0000256" key="3">
    <source>
        <dbReference type="ARBA" id="ARBA00022729"/>
    </source>
</evidence>
<keyword evidence="4" id="KW-0547">Nucleotide-binding</keyword>
<feature type="region of interest" description="Disordered" evidence="7">
    <location>
        <begin position="116"/>
        <end position="136"/>
    </location>
</feature>
<feature type="domain" description="AIG1-type G" evidence="8">
    <location>
        <begin position="554"/>
        <end position="767"/>
    </location>
</feature>
<dbReference type="Pfam" id="PF04548">
    <property type="entry name" value="AIG1"/>
    <property type="match status" value="1"/>
</dbReference>
<keyword evidence="9" id="KW-1185">Reference proteome</keyword>
<dbReference type="Proteomes" id="UP000694888">
    <property type="component" value="Unplaced"/>
</dbReference>
<evidence type="ECO:0000256" key="5">
    <source>
        <dbReference type="ARBA" id="ARBA00023134"/>
    </source>
</evidence>
<evidence type="ECO:0000256" key="2">
    <source>
        <dbReference type="ARBA" id="ARBA00022473"/>
    </source>
</evidence>
<dbReference type="InterPro" id="IPR027417">
    <property type="entry name" value="P-loop_NTPase"/>
</dbReference>
<dbReference type="SUPFAM" id="SSF52540">
    <property type="entry name" value="P-loop containing nucleoside triphosphate hydrolases"/>
    <property type="match status" value="1"/>
</dbReference>
<dbReference type="PANTHER" id="PTHR10903:SF184">
    <property type="entry name" value="GTP-BINDING PROTEIN A"/>
    <property type="match status" value="1"/>
</dbReference>
<dbReference type="InterPro" id="IPR001657">
    <property type="entry name" value="Hedgehog"/>
</dbReference>
<evidence type="ECO:0000256" key="1">
    <source>
        <dbReference type="ARBA" id="ARBA00008535"/>
    </source>
</evidence>
<evidence type="ECO:0000256" key="4">
    <source>
        <dbReference type="ARBA" id="ARBA00022741"/>
    </source>
</evidence>
<dbReference type="Gene3D" id="3.40.50.300">
    <property type="entry name" value="P-loop containing nucleotide triphosphate hydrolases"/>
    <property type="match status" value="1"/>
</dbReference>
<gene>
    <name evidence="10 11" type="primary">LOC101845224</name>
</gene>